<reference evidence="1" key="1">
    <citation type="submission" date="2020-03" db="EMBL/GenBank/DDBJ databases">
        <title>The deep terrestrial virosphere.</title>
        <authorList>
            <person name="Holmfeldt K."/>
            <person name="Nilsson E."/>
            <person name="Simone D."/>
            <person name="Lopez-Fernandez M."/>
            <person name="Wu X."/>
            <person name="de Brujin I."/>
            <person name="Lundin D."/>
            <person name="Andersson A."/>
            <person name="Bertilsson S."/>
            <person name="Dopson M."/>
        </authorList>
    </citation>
    <scope>NUCLEOTIDE SEQUENCE</scope>
    <source>
        <strain evidence="3">MM415A00525</strain>
        <strain evidence="2">MM415B00946</strain>
        <strain evidence="1">TM448A01495</strain>
        <strain evidence="4">TM448B00765</strain>
    </source>
</reference>
<evidence type="ECO:0000313" key="1">
    <source>
        <dbReference type="EMBL" id="QJA49794.1"/>
    </source>
</evidence>
<evidence type="ECO:0000313" key="3">
    <source>
        <dbReference type="EMBL" id="QJA81532.1"/>
    </source>
</evidence>
<evidence type="ECO:0000313" key="2">
    <source>
        <dbReference type="EMBL" id="QJA61426.1"/>
    </source>
</evidence>
<dbReference type="EMBL" id="MT144655">
    <property type="protein sequence ID" value="QJH96544.1"/>
    <property type="molecule type" value="Genomic_DNA"/>
</dbReference>
<name>A0A6H1ZQE4_9ZZZZ</name>
<dbReference type="AlphaFoldDB" id="A0A6H1ZQE4"/>
<dbReference type="EMBL" id="MT142462">
    <property type="protein sequence ID" value="QJA81532.1"/>
    <property type="molecule type" value="Genomic_DNA"/>
</dbReference>
<protein>
    <submittedName>
        <fullName evidence="1">Uncharacterized protein</fullName>
    </submittedName>
</protein>
<dbReference type="EMBL" id="MT144156">
    <property type="protein sequence ID" value="QJA49794.1"/>
    <property type="molecule type" value="Genomic_DNA"/>
</dbReference>
<proteinExistence type="predicted"/>
<evidence type="ECO:0000313" key="4">
    <source>
        <dbReference type="EMBL" id="QJH96544.1"/>
    </source>
</evidence>
<gene>
    <name evidence="3" type="ORF">MM415A00525_0035</name>
    <name evidence="2" type="ORF">MM415B00946_0019</name>
    <name evidence="1" type="ORF">TM448A01495_0002</name>
    <name evidence="4" type="ORF">TM448B00765_0016</name>
</gene>
<organism evidence="1">
    <name type="scientific">viral metagenome</name>
    <dbReference type="NCBI Taxonomy" id="1070528"/>
    <lineage>
        <taxon>unclassified sequences</taxon>
        <taxon>metagenomes</taxon>
        <taxon>organismal metagenomes</taxon>
    </lineage>
</organism>
<accession>A0A6H1ZQE4</accession>
<sequence length="67" mass="7655">MFSSKYYVFGGHETTPTVVHLSLTSAEDEAKRLARKQPGEEFMVLRAIKGIKYVAQPFIETLYCKNK</sequence>
<dbReference type="EMBL" id="MT141441">
    <property type="protein sequence ID" value="QJA61426.1"/>
    <property type="molecule type" value="Genomic_DNA"/>
</dbReference>